<dbReference type="EMBL" id="JAUESC010000385">
    <property type="protein sequence ID" value="KAK0579469.1"/>
    <property type="molecule type" value="Genomic_DNA"/>
</dbReference>
<accession>A0AA39RSW6</accession>
<comment type="caution">
    <text evidence="1">The sequence shown here is derived from an EMBL/GenBank/DDBJ whole genome shotgun (WGS) entry which is preliminary data.</text>
</comment>
<dbReference type="AlphaFoldDB" id="A0AA39RSW6"/>
<dbReference type="Proteomes" id="UP001168877">
    <property type="component" value="Unassembled WGS sequence"/>
</dbReference>
<keyword evidence="2" id="KW-1185">Reference proteome</keyword>
<name>A0AA39RSW6_ACESA</name>
<reference evidence="1" key="1">
    <citation type="journal article" date="2022" name="Plant J.">
        <title>Strategies of tolerance reflected in two North American maple genomes.</title>
        <authorList>
            <person name="McEvoy S.L."/>
            <person name="Sezen U.U."/>
            <person name="Trouern-Trend A."/>
            <person name="McMahon S.M."/>
            <person name="Schaberg P.G."/>
            <person name="Yang J."/>
            <person name="Wegrzyn J.L."/>
            <person name="Swenson N.G."/>
        </authorList>
    </citation>
    <scope>NUCLEOTIDE SEQUENCE</scope>
    <source>
        <strain evidence="1">NS2018</strain>
    </source>
</reference>
<protein>
    <submittedName>
        <fullName evidence="1">Uncharacterized protein</fullName>
    </submittedName>
</protein>
<evidence type="ECO:0000313" key="1">
    <source>
        <dbReference type="EMBL" id="KAK0579469.1"/>
    </source>
</evidence>
<gene>
    <name evidence="1" type="ORF">LWI29_026743</name>
</gene>
<proteinExistence type="predicted"/>
<evidence type="ECO:0000313" key="2">
    <source>
        <dbReference type="Proteomes" id="UP001168877"/>
    </source>
</evidence>
<reference evidence="1" key="2">
    <citation type="submission" date="2023-06" db="EMBL/GenBank/DDBJ databases">
        <authorList>
            <person name="Swenson N.G."/>
            <person name="Wegrzyn J.L."/>
            <person name="Mcevoy S.L."/>
        </authorList>
    </citation>
    <scope>NUCLEOTIDE SEQUENCE</scope>
    <source>
        <strain evidence="1">NS2018</strain>
        <tissue evidence="1">Leaf</tissue>
    </source>
</reference>
<sequence length="103" mass="11489">MVGWQLMGNLKVEDAVALAMGQHLRPNLLKTDEVKLPTEGQFEAFGLAYIFLKKSKTPWDRNRHSRQAIAILDQPHHGIRQACTLGGVVGSTIAWPKSCIRLL</sequence>
<organism evidence="1 2">
    <name type="scientific">Acer saccharum</name>
    <name type="common">Sugar maple</name>
    <dbReference type="NCBI Taxonomy" id="4024"/>
    <lineage>
        <taxon>Eukaryota</taxon>
        <taxon>Viridiplantae</taxon>
        <taxon>Streptophyta</taxon>
        <taxon>Embryophyta</taxon>
        <taxon>Tracheophyta</taxon>
        <taxon>Spermatophyta</taxon>
        <taxon>Magnoliopsida</taxon>
        <taxon>eudicotyledons</taxon>
        <taxon>Gunneridae</taxon>
        <taxon>Pentapetalae</taxon>
        <taxon>rosids</taxon>
        <taxon>malvids</taxon>
        <taxon>Sapindales</taxon>
        <taxon>Sapindaceae</taxon>
        <taxon>Hippocastanoideae</taxon>
        <taxon>Acereae</taxon>
        <taxon>Acer</taxon>
    </lineage>
</organism>